<keyword evidence="1" id="KW-0732">Signal</keyword>
<evidence type="ECO:0000313" key="3">
    <source>
        <dbReference type="Proteomes" id="UP000682802"/>
    </source>
</evidence>
<feature type="signal peptide" evidence="1">
    <location>
        <begin position="1"/>
        <end position="19"/>
    </location>
</feature>
<evidence type="ECO:0000256" key="1">
    <source>
        <dbReference type="SAM" id="SignalP"/>
    </source>
</evidence>
<sequence>MKRIILLILTLSFSTVLFAQRLHADGNKLTSGNTVVNVNKNGMLGAVLHNGKKLIVYGAIEIKKGTKIEKVTLGDAEISQKDGAVYAVNEFVHKKANMKLTSVFTPIADGFTVDYQLEANKGYQLTAASLLFDVDVYDGDIYKINGKVKKLLSREGASASETTWNIFQQNTSCMSFDIGLDESVETKVYFRQMAGSVGIVLPTESDAYNDYVVNFRPNTPGKVSLYVALPKGGEPVASQEPKKANKVAKQATTTPLRVKNKQTISNDKSTVLLKNSGLMGAVTHNNTTLLSNALLIVKKDGKVINLKMGSNYSTKVNGNTLEITNNINFQGDEYTLVTTATAGKGSVDFLYALDGPANSKLVGVTLNIKYDTFLGESFLIGNTKGKYIDKSTAPEEWHYIVFGKKASSFKATTKKGLDFGIDLTSSTGKMDMIIQRPGNYFKDYMLKLWVDQPGKVGFKLTLPETSEM</sequence>
<evidence type="ECO:0000313" key="2">
    <source>
        <dbReference type="EMBL" id="QWG09356.1"/>
    </source>
</evidence>
<name>A0ABX8H0K0_9BACT</name>
<accession>A0ABX8H0K0</accession>
<reference evidence="2 3" key="1">
    <citation type="submission" date="2021-05" db="EMBL/GenBank/DDBJ databases">
        <title>Comparative genomic studies on the polysaccharide-degrading batcterial strains of the Flammeovirga genus.</title>
        <authorList>
            <person name="Zewei F."/>
            <person name="Zheng Z."/>
            <person name="Yu L."/>
            <person name="Ruyue G."/>
            <person name="Yanhong M."/>
            <person name="Yuanyuan C."/>
            <person name="Jingyan G."/>
            <person name="Wenjun H."/>
        </authorList>
    </citation>
    <scope>NUCLEOTIDE SEQUENCE [LARGE SCALE GENOMIC DNA]</scope>
    <source>
        <strain evidence="2 3">YS10</strain>
    </source>
</reference>
<dbReference type="RefSeq" id="WP_144076034.1">
    <property type="nucleotide sequence ID" value="NZ_CP076129.1"/>
</dbReference>
<keyword evidence="3" id="KW-1185">Reference proteome</keyword>
<gene>
    <name evidence="2" type="ORF">KM029_22380</name>
</gene>
<dbReference type="EMBL" id="CP076129">
    <property type="protein sequence ID" value="QWG09356.1"/>
    <property type="molecule type" value="Genomic_DNA"/>
</dbReference>
<feature type="chain" id="PRO_5045620010" evidence="1">
    <location>
        <begin position="20"/>
        <end position="468"/>
    </location>
</feature>
<organism evidence="2 3">
    <name type="scientific">Flammeovirga kamogawensis</name>
    <dbReference type="NCBI Taxonomy" id="373891"/>
    <lineage>
        <taxon>Bacteria</taxon>
        <taxon>Pseudomonadati</taxon>
        <taxon>Bacteroidota</taxon>
        <taxon>Cytophagia</taxon>
        <taxon>Cytophagales</taxon>
        <taxon>Flammeovirgaceae</taxon>
        <taxon>Flammeovirga</taxon>
    </lineage>
</organism>
<proteinExistence type="predicted"/>
<dbReference type="Proteomes" id="UP000682802">
    <property type="component" value="Chromosome 2"/>
</dbReference>
<protein>
    <submittedName>
        <fullName evidence="2">Uncharacterized protein</fullName>
    </submittedName>
</protein>